<gene>
    <name evidence="1" type="ORF">DPMN_062109</name>
</gene>
<sequence>MSGHIPSQGLVVAIRFSICNGEVIALIKHSWTRRQDALEMVAKRVNSVSSQNHYNSFTSRVNITTRKEESEDATDF</sequence>
<dbReference type="EMBL" id="JAIWYP010000013">
    <property type="protein sequence ID" value="KAH3719277.1"/>
    <property type="molecule type" value="Genomic_DNA"/>
</dbReference>
<dbReference type="Proteomes" id="UP000828390">
    <property type="component" value="Unassembled WGS sequence"/>
</dbReference>
<organism evidence="1 2">
    <name type="scientific">Dreissena polymorpha</name>
    <name type="common">Zebra mussel</name>
    <name type="synonym">Mytilus polymorpha</name>
    <dbReference type="NCBI Taxonomy" id="45954"/>
    <lineage>
        <taxon>Eukaryota</taxon>
        <taxon>Metazoa</taxon>
        <taxon>Spiralia</taxon>
        <taxon>Lophotrochozoa</taxon>
        <taxon>Mollusca</taxon>
        <taxon>Bivalvia</taxon>
        <taxon>Autobranchia</taxon>
        <taxon>Heteroconchia</taxon>
        <taxon>Euheterodonta</taxon>
        <taxon>Imparidentia</taxon>
        <taxon>Neoheterodontei</taxon>
        <taxon>Myida</taxon>
        <taxon>Dreissenoidea</taxon>
        <taxon>Dreissenidae</taxon>
        <taxon>Dreissena</taxon>
    </lineage>
</organism>
<reference evidence="1" key="1">
    <citation type="journal article" date="2019" name="bioRxiv">
        <title>The Genome of the Zebra Mussel, Dreissena polymorpha: A Resource for Invasive Species Research.</title>
        <authorList>
            <person name="McCartney M.A."/>
            <person name="Auch B."/>
            <person name="Kono T."/>
            <person name="Mallez S."/>
            <person name="Zhang Y."/>
            <person name="Obille A."/>
            <person name="Becker A."/>
            <person name="Abrahante J.E."/>
            <person name="Garbe J."/>
            <person name="Badalamenti J.P."/>
            <person name="Herman A."/>
            <person name="Mangelson H."/>
            <person name="Liachko I."/>
            <person name="Sullivan S."/>
            <person name="Sone E.D."/>
            <person name="Koren S."/>
            <person name="Silverstein K.A.T."/>
            <person name="Beckman K.B."/>
            <person name="Gohl D.M."/>
        </authorList>
    </citation>
    <scope>NUCLEOTIDE SEQUENCE</scope>
    <source>
        <strain evidence="1">Duluth1</strain>
        <tissue evidence="1">Whole animal</tissue>
    </source>
</reference>
<evidence type="ECO:0000313" key="1">
    <source>
        <dbReference type="EMBL" id="KAH3719277.1"/>
    </source>
</evidence>
<dbReference type="AlphaFoldDB" id="A0A9D4C885"/>
<comment type="caution">
    <text evidence="1">The sequence shown here is derived from an EMBL/GenBank/DDBJ whole genome shotgun (WGS) entry which is preliminary data.</text>
</comment>
<protein>
    <submittedName>
        <fullName evidence="1">Uncharacterized protein</fullName>
    </submittedName>
</protein>
<reference evidence="1" key="2">
    <citation type="submission" date="2020-11" db="EMBL/GenBank/DDBJ databases">
        <authorList>
            <person name="McCartney M.A."/>
            <person name="Auch B."/>
            <person name="Kono T."/>
            <person name="Mallez S."/>
            <person name="Becker A."/>
            <person name="Gohl D.M."/>
            <person name="Silverstein K.A.T."/>
            <person name="Koren S."/>
            <person name="Bechman K.B."/>
            <person name="Herman A."/>
            <person name="Abrahante J.E."/>
            <person name="Garbe J."/>
        </authorList>
    </citation>
    <scope>NUCLEOTIDE SEQUENCE</scope>
    <source>
        <strain evidence="1">Duluth1</strain>
        <tissue evidence="1">Whole animal</tissue>
    </source>
</reference>
<keyword evidence="2" id="KW-1185">Reference proteome</keyword>
<name>A0A9D4C885_DREPO</name>
<proteinExistence type="predicted"/>
<evidence type="ECO:0000313" key="2">
    <source>
        <dbReference type="Proteomes" id="UP000828390"/>
    </source>
</evidence>
<accession>A0A9D4C885</accession>